<dbReference type="RefSeq" id="WP_095585967.1">
    <property type="nucleotide sequence ID" value="NZ_MRVZ01000012.1"/>
</dbReference>
<dbReference type="AlphaFoldDB" id="A0A2A2CD28"/>
<organism evidence="1 2">
    <name type="scientific">Escherichia coli</name>
    <dbReference type="NCBI Taxonomy" id="562"/>
    <lineage>
        <taxon>Bacteria</taxon>
        <taxon>Pseudomonadati</taxon>
        <taxon>Pseudomonadota</taxon>
        <taxon>Gammaproteobacteria</taxon>
        <taxon>Enterobacterales</taxon>
        <taxon>Enterobacteriaceae</taxon>
        <taxon>Escherichia</taxon>
    </lineage>
</organism>
<sequence length="99" mass="10958">MATRKDDLPEFPEEVVMKSGLAEHVEVLRKAHALCNECKARGVAVLLVMETPKSDDTRMVMAMGHDVHTSPVLRECKASVDHTLQLGNKVPVDGDERVH</sequence>
<dbReference type="EMBL" id="MRVZ01000012">
    <property type="protein sequence ID" value="PAU25760.1"/>
    <property type="molecule type" value="Genomic_DNA"/>
</dbReference>
<name>A0A2A2CD28_ECOLX</name>
<reference evidence="1 2" key="1">
    <citation type="submission" date="2016-12" db="EMBL/GenBank/DDBJ databases">
        <title>Real-Time Genomic Investigation Underlying the Public Health Response to a Shiga Toxin-Producing Escherichia Coli O26:H11 Outbreak in a Nursery.</title>
        <authorList>
            <person name="Ferdous M."/>
            <person name="Moran-Gilad J."/>
            <person name="Rossen J.W."/>
            <person name="Gdalevich M."/>
        </authorList>
    </citation>
    <scope>NUCLEOTIDE SEQUENCE [LARGE SCALE GENOMIC DNA]</scope>
    <source>
        <strain evidence="1 2">STEC 514-2</strain>
    </source>
</reference>
<proteinExistence type="predicted"/>
<protein>
    <submittedName>
        <fullName evidence="1">Uncharacterized protein</fullName>
    </submittedName>
</protein>
<gene>
    <name evidence="1" type="ORF">BTQ06_04540</name>
</gene>
<comment type="caution">
    <text evidence="1">The sequence shown here is derived from an EMBL/GenBank/DDBJ whole genome shotgun (WGS) entry which is preliminary data.</text>
</comment>
<evidence type="ECO:0000313" key="2">
    <source>
        <dbReference type="Proteomes" id="UP000218543"/>
    </source>
</evidence>
<dbReference type="Proteomes" id="UP000218543">
    <property type="component" value="Unassembled WGS sequence"/>
</dbReference>
<accession>A0A2A2CD28</accession>
<evidence type="ECO:0000313" key="1">
    <source>
        <dbReference type="EMBL" id="PAU25760.1"/>
    </source>
</evidence>